<keyword evidence="2" id="KW-1185">Reference proteome</keyword>
<accession>A0A4R0X2H1</accession>
<protein>
    <submittedName>
        <fullName evidence="1">Uncharacterized protein</fullName>
    </submittedName>
</protein>
<evidence type="ECO:0000313" key="1">
    <source>
        <dbReference type="EMBL" id="TCG02862.1"/>
    </source>
</evidence>
<dbReference type="Proteomes" id="UP000294200">
    <property type="component" value="Unassembled WGS sequence"/>
</dbReference>
<dbReference type="EMBL" id="MWML01000675">
    <property type="protein sequence ID" value="TCG02862.1"/>
    <property type="molecule type" value="Genomic_DNA"/>
</dbReference>
<gene>
    <name evidence="1" type="ORF">BZM27_52695</name>
</gene>
<name>A0A4R0X2H1_9BURK</name>
<organism evidence="1 2">
    <name type="scientific">Paraburkholderia steynii</name>
    <dbReference type="NCBI Taxonomy" id="1245441"/>
    <lineage>
        <taxon>Bacteria</taxon>
        <taxon>Pseudomonadati</taxon>
        <taxon>Pseudomonadota</taxon>
        <taxon>Betaproteobacteria</taxon>
        <taxon>Burkholderiales</taxon>
        <taxon>Burkholderiaceae</taxon>
        <taxon>Paraburkholderia</taxon>
    </lineage>
</organism>
<evidence type="ECO:0000313" key="2">
    <source>
        <dbReference type="Proteomes" id="UP000294200"/>
    </source>
</evidence>
<sequence>MNNSIGERGMKEHFEMTDEELQRLDGPAGILHRQSNSARDRAVDLAAIVAAKNGVKLPEQAMVSSAKEAASMVTPFAVCGV</sequence>
<dbReference type="AlphaFoldDB" id="A0A4R0X2H1"/>
<reference evidence="1 2" key="1">
    <citation type="submission" date="2017-02" db="EMBL/GenBank/DDBJ databases">
        <title>Paraburkholderia sophoroidis sp. nov. and Paraburkholderia steynii sp. nov. rhizobial symbionts of the fynbos legume Hypocalyptus sophoroides.</title>
        <authorList>
            <person name="Steenkamp E.T."/>
            <person name="Beukes C.W."/>
            <person name="Van Zyl E."/>
            <person name="Avontuur J."/>
            <person name="Chan W.Y."/>
            <person name="Hassen A."/>
            <person name="Palmer M."/>
            <person name="Mthombeni L."/>
            <person name="Phalane F."/>
            <person name="Sereme K."/>
            <person name="Venter S.N."/>
        </authorList>
    </citation>
    <scope>NUCLEOTIDE SEQUENCE [LARGE SCALE GENOMIC DNA]</scope>
    <source>
        <strain evidence="1 2">HC1.1ba</strain>
    </source>
</reference>
<comment type="caution">
    <text evidence="1">The sequence shown here is derived from an EMBL/GenBank/DDBJ whole genome shotgun (WGS) entry which is preliminary data.</text>
</comment>
<proteinExistence type="predicted"/>